<dbReference type="EMBL" id="CZVV01000027">
    <property type="protein sequence ID" value="CUS99573.1"/>
    <property type="molecule type" value="Genomic_DNA"/>
</dbReference>
<feature type="domain" description="VanZ-like" evidence="2">
    <location>
        <begin position="20"/>
        <end position="100"/>
    </location>
</feature>
<dbReference type="InterPro" id="IPR006976">
    <property type="entry name" value="VanZ-like"/>
</dbReference>
<dbReference type="AlphaFoldDB" id="A0A916LJ20"/>
<evidence type="ECO:0000313" key="4">
    <source>
        <dbReference type="Proteomes" id="UP000243105"/>
    </source>
</evidence>
<feature type="transmembrane region" description="Helical" evidence="1">
    <location>
        <begin position="26"/>
        <end position="43"/>
    </location>
</feature>
<dbReference type="Pfam" id="PF04892">
    <property type="entry name" value="VanZ"/>
    <property type="match status" value="1"/>
</dbReference>
<keyword evidence="1" id="KW-0812">Transmembrane</keyword>
<dbReference type="PANTHER" id="PTHR28008:SF1">
    <property type="entry name" value="DOMAIN PROTEIN, PUTATIVE (AFU_ORTHOLOGUE AFUA_3G10980)-RELATED"/>
    <property type="match status" value="1"/>
</dbReference>
<sequence length="113" mass="13021">MGIIFILSSIPGNYFPEQPFDLFDKLVHACLFGILTYLIYRGFQYQDKSAFFKNFSIAIAFLICVIYGIIDELHQEYVPGRSPDITDALADILGGGFVSLYLLFFNYRKTKRR</sequence>
<keyword evidence="1" id="KW-1133">Transmembrane helix</keyword>
<protein>
    <submittedName>
        <fullName evidence="3">VanZ like family protein</fullName>
    </submittedName>
</protein>
<evidence type="ECO:0000259" key="2">
    <source>
        <dbReference type="Pfam" id="PF04892"/>
    </source>
</evidence>
<evidence type="ECO:0000313" key="3">
    <source>
        <dbReference type="EMBL" id="CUS99573.1"/>
    </source>
</evidence>
<feature type="transmembrane region" description="Helical" evidence="1">
    <location>
        <begin position="90"/>
        <end position="107"/>
    </location>
</feature>
<comment type="caution">
    <text evidence="3">The sequence shown here is derived from an EMBL/GenBank/DDBJ whole genome shotgun (WGS) entry which is preliminary data.</text>
</comment>
<organism evidence="3 4">
    <name type="scientific">Kryptobacter tengchongensis</name>
    <dbReference type="NCBI Taxonomy" id="1643429"/>
    <lineage>
        <taxon>Bacteria</taxon>
        <taxon>Pseudomonadati</taxon>
        <taxon>Candidatus Kryptoniota</taxon>
        <taxon>Candidatus Kryptobacter</taxon>
    </lineage>
</organism>
<accession>A0A916LJ20</accession>
<gene>
    <name evidence="3" type="ORF">JGI25_00595</name>
</gene>
<dbReference type="NCBIfam" id="NF037970">
    <property type="entry name" value="vanZ_1"/>
    <property type="match status" value="1"/>
</dbReference>
<evidence type="ECO:0000256" key="1">
    <source>
        <dbReference type="SAM" id="Phobius"/>
    </source>
</evidence>
<feature type="transmembrane region" description="Helical" evidence="1">
    <location>
        <begin position="50"/>
        <end position="70"/>
    </location>
</feature>
<dbReference type="Proteomes" id="UP000243105">
    <property type="component" value="Unassembled WGS sequence"/>
</dbReference>
<dbReference type="PANTHER" id="PTHR28008">
    <property type="entry name" value="DOMAIN PROTEIN, PUTATIVE (AFU_ORTHOLOGUE AFUA_3G10980)-RELATED"/>
    <property type="match status" value="1"/>
</dbReference>
<proteinExistence type="predicted"/>
<name>A0A916LJ20_KRYT1</name>
<reference evidence="3 4" key="1">
    <citation type="submission" date="2015-11" db="EMBL/GenBank/DDBJ databases">
        <authorList>
            <person name="Varghese N."/>
        </authorList>
    </citation>
    <scope>NUCLEOTIDE SEQUENCE [LARGE SCALE GENOMIC DNA]</scope>
    <source>
        <strain evidence="3 4">JGI-25</strain>
    </source>
</reference>
<keyword evidence="1" id="KW-0472">Membrane</keyword>